<evidence type="ECO:0000313" key="2">
    <source>
        <dbReference type="EMBL" id="WQF81730.1"/>
    </source>
</evidence>
<dbReference type="Proteomes" id="UP001322277">
    <property type="component" value="Chromosome 4"/>
</dbReference>
<feature type="transmembrane region" description="Helical" evidence="1">
    <location>
        <begin position="6"/>
        <end position="24"/>
    </location>
</feature>
<evidence type="ECO:0000256" key="1">
    <source>
        <dbReference type="SAM" id="Phobius"/>
    </source>
</evidence>
<gene>
    <name evidence="2" type="ORF">CDEST_06744</name>
</gene>
<dbReference type="KEGG" id="cdet:87943247"/>
<dbReference type="AlphaFoldDB" id="A0AAX4IE82"/>
<keyword evidence="1" id="KW-0472">Membrane</keyword>
<dbReference type="RefSeq" id="XP_062778954.1">
    <property type="nucleotide sequence ID" value="XM_062922903.1"/>
</dbReference>
<reference evidence="3" key="1">
    <citation type="journal article" date="2023" name="bioRxiv">
        <title>Complete genome of the Medicago anthracnose fungus, Colletotrichum destructivum, reveals a mini-chromosome-like region within a core chromosome.</title>
        <authorList>
            <person name="Lapalu N."/>
            <person name="Simon A."/>
            <person name="Lu A."/>
            <person name="Plaumann P.-L."/>
            <person name="Amselem J."/>
            <person name="Pigne S."/>
            <person name="Auger A."/>
            <person name="Koch C."/>
            <person name="Dallery J.-F."/>
            <person name="O'Connell R.J."/>
        </authorList>
    </citation>
    <scope>NUCLEOTIDE SEQUENCE [LARGE SCALE GENOMIC DNA]</scope>
    <source>
        <strain evidence="3">CBS 520.97</strain>
    </source>
</reference>
<dbReference type="EMBL" id="CP137308">
    <property type="protein sequence ID" value="WQF81730.1"/>
    <property type="molecule type" value="Genomic_DNA"/>
</dbReference>
<protein>
    <submittedName>
        <fullName evidence="2">Uncharacterized protein</fullName>
    </submittedName>
</protein>
<organism evidence="2 3">
    <name type="scientific">Colletotrichum destructivum</name>
    <dbReference type="NCBI Taxonomy" id="34406"/>
    <lineage>
        <taxon>Eukaryota</taxon>
        <taxon>Fungi</taxon>
        <taxon>Dikarya</taxon>
        <taxon>Ascomycota</taxon>
        <taxon>Pezizomycotina</taxon>
        <taxon>Sordariomycetes</taxon>
        <taxon>Hypocreomycetidae</taxon>
        <taxon>Glomerellales</taxon>
        <taxon>Glomerellaceae</taxon>
        <taxon>Colletotrichum</taxon>
        <taxon>Colletotrichum destructivum species complex</taxon>
    </lineage>
</organism>
<keyword evidence="1" id="KW-1133">Transmembrane helix</keyword>
<sequence length="52" mass="5434">MSDTLTTNGGIIMPLCLIASFSMADHGKSMRISLAGLLIRSSSTISLSLYTG</sequence>
<keyword evidence="1" id="KW-0812">Transmembrane</keyword>
<evidence type="ECO:0000313" key="3">
    <source>
        <dbReference type="Proteomes" id="UP001322277"/>
    </source>
</evidence>
<accession>A0AAX4IE82</accession>
<keyword evidence="3" id="KW-1185">Reference proteome</keyword>
<proteinExistence type="predicted"/>
<name>A0AAX4IE82_9PEZI</name>
<dbReference type="GeneID" id="87943247"/>